<dbReference type="EMBL" id="VGIY01000157">
    <property type="protein sequence ID" value="MBM3317641.1"/>
    <property type="molecule type" value="Genomic_DNA"/>
</dbReference>
<evidence type="ECO:0000313" key="1">
    <source>
        <dbReference type="EMBL" id="MBM3317641.1"/>
    </source>
</evidence>
<organism evidence="1 2">
    <name type="scientific">Eiseniibacteriota bacterium</name>
    <dbReference type="NCBI Taxonomy" id="2212470"/>
    <lineage>
        <taxon>Bacteria</taxon>
        <taxon>Candidatus Eiseniibacteriota</taxon>
    </lineage>
</organism>
<sequence length="133" mass="14557">VRYHFAASGEITHIESNPPWPASLDLEDHVEITFDYETPEQDGVLIFFRPLAGGDLAPGYGAHASPVHPMGSGSGVGWFTILTGESVVDGIRVQMTSPTQEVVFHEFDFPVEYFFQATPAAAGTWGCLKARFR</sequence>
<gene>
    <name evidence="1" type="ORF">FJY75_07290</name>
</gene>
<protein>
    <submittedName>
        <fullName evidence="1">Uncharacterized protein</fullName>
    </submittedName>
</protein>
<proteinExistence type="predicted"/>
<dbReference type="AlphaFoldDB" id="A0A938BRA5"/>
<name>A0A938BRA5_UNCEI</name>
<accession>A0A938BRA5</accession>
<comment type="caution">
    <text evidence="1">The sequence shown here is derived from an EMBL/GenBank/DDBJ whole genome shotgun (WGS) entry which is preliminary data.</text>
</comment>
<dbReference type="Proteomes" id="UP000748308">
    <property type="component" value="Unassembled WGS sequence"/>
</dbReference>
<feature type="non-terminal residue" evidence="1">
    <location>
        <position position="1"/>
    </location>
</feature>
<reference evidence="1" key="1">
    <citation type="submission" date="2019-03" db="EMBL/GenBank/DDBJ databases">
        <title>Lake Tanganyika Metagenome-Assembled Genomes (MAGs).</title>
        <authorList>
            <person name="Tran P."/>
        </authorList>
    </citation>
    <scope>NUCLEOTIDE SEQUENCE</scope>
    <source>
        <strain evidence="1">M_DeepCast_400m_m2_100</strain>
    </source>
</reference>
<evidence type="ECO:0000313" key="2">
    <source>
        <dbReference type="Proteomes" id="UP000748308"/>
    </source>
</evidence>